<dbReference type="Gene3D" id="3.40.50.300">
    <property type="entry name" value="P-loop containing nucleotide triphosphate hydrolases"/>
    <property type="match status" value="1"/>
</dbReference>
<feature type="domain" description="GPI inositol-deacylase winged helix" evidence="4">
    <location>
        <begin position="636"/>
        <end position="706"/>
    </location>
</feature>
<dbReference type="PROSITE" id="PS50088">
    <property type="entry name" value="ANK_REPEAT"/>
    <property type="match status" value="1"/>
</dbReference>
<dbReference type="Proteomes" id="UP000775872">
    <property type="component" value="Unassembled WGS sequence"/>
</dbReference>
<reference evidence="6" key="1">
    <citation type="submission" date="2021-10" db="EMBL/GenBank/DDBJ databases">
        <authorList>
            <person name="Piombo E."/>
        </authorList>
    </citation>
    <scope>NUCLEOTIDE SEQUENCE</scope>
</reference>
<dbReference type="InterPro" id="IPR054471">
    <property type="entry name" value="GPIID_WHD"/>
</dbReference>
<dbReference type="Gene3D" id="3.40.50.1580">
    <property type="entry name" value="Nucleoside phosphorylase domain"/>
    <property type="match status" value="1"/>
</dbReference>
<gene>
    <name evidence="6" type="ORF">CSOL1703_00005874</name>
</gene>
<evidence type="ECO:0000256" key="1">
    <source>
        <dbReference type="ARBA" id="ARBA00022737"/>
    </source>
</evidence>
<dbReference type="InterPro" id="IPR027417">
    <property type="entry name" value="P-loop_NTPase"/>
</dbReference>
<dbReference type="InterPro" id="IPR036770">
    <property type="entry name" value="Ankyrin_rpt-contain_sf"/>
</dbReference>
<feature type="repeat" description="ANK" evidence="2">
    <location>
        <begin position="839"/>
        <end position="866"/>
    </location>
</feature>
<dbReference type="PROSITE" id="PS50297">
    <property type="entry name" value="ANK_REP_REGION"/>
    <property type="match status" value="1"/>
</dbReference>
<dbReference type="InterPro" id="IPR053137">
    <property type="entry name" value="NLR-like"/>
</dbReference>
<dbReference type="Pfam" id="PF24883">
    <property type="entry name" value="NPHP3_N"/>
    <property type="match status" value="1"/>
</dbReference>
<dbReference type="EMBL" id="CABFOC020000063">
    <property type="protein sequence ID" value="CAH0055940.1"/>
    <property type="molecule type" value="Genomic_DNA"/>
</dbReference>
<dbReference type="PANTHER" id="PTHR46082">
    <property type="entry name" value="ATP/GTP-BINDING PROTEIN-RELATED"/>
    <property type="match status" value="1"/>
</dbReference>
<protein>
    <recommendedName>
        <fullName evidence="8">Vegetative incompatibility protein HET-E-1</fullName>
    </recommendedName>
</protein>
<dbReference type="InterPro" id="IPR056884">
    <property type="entry name" value="NPHP3-like_N"/>
</dbReference>
<dbReference type="Pfam" id="PF00023">
    <property type="entry name" value="Ank"/>
    <property type="match status" value="1"/>
</dbReference>
<dbReference type="InterPro" id="IPR002110">
    <property type="entry name" value="Ankyrin_rpt"/>
</dbReference>
<dbReference type="GO" id="GO:0009116">
    <property type="term" value="P:nucleoside metabolic process"/>
    <property type="evidence" value="ECO:0007669"/>
    <property type="project" value="InterPro"/>
</dbReference>
<dbReference type="PANTHER" id="PTHR46082:SF11">
    <property type="entry name" value="AAA+ ATPASE DOMAIN-CONTAINING PROTEIN-RELATED"/>
    <property type="match status" value="1"/>
</dbReference>
<dbReference type="Pfam" id="PF23397">
    <property type="entry name" value="DUF7104"/>
    <property type="match status" value="4"/>
</dbReference>
<name>A0A9N9ZIR2_9HYPO</name>
<dbReference type="Pfam" id="PF22939">
    <property type="entry name" value="WHD_GPIID"/>
    <property type="match status" value="1"/>
</dbReference>
<dbReference type="OrthoDB" id="626167at2759"/>
<accession>A0A9N9ZIR2</accession>
<evidence type="ECO:0000256" key="2">
    <source>
        <dbReference type="PROSITE-ProRule" id="PRU00023"/>
    </source>
</evidence>
<keyword evidence="1" id="KW-0677">Repeat</keyword>
<dbReference type="SUPFAM" id="SSF48403">
    <property type="entry name" value="Ankyrin repeat"/>
    <property type="match status" value="1"/>
</dbReference>
<evidence type="ECO:0008006" key="8">
    <source>
        <dbReference type="Google" id="ProtNLM"/>
    </source>
</evidence>
<dbReference type="SUPFAM" id="SSF53167">
    <property type="entry name" value="Purine and uridine phosphorylases"/>
    <property type="match status" value="1"/>
</dbReference>
<proteinExistence type="predicted"/>
<dbReference type="InterPro" id="IPR055530">
    <property type="entry name" value="DUF7104"/>
</dbReference>
<keyword evidence="7" id="KW-1185">Reference proteome</keyword>
<keyword evidence="2" id="KW-0040">ANK repeat</keyword>
<feature type="region of interest" description="Disordered" evidence="3">
    <location>
        <begin position="1173"/>
        <end position="1199"/>
    </location>
</feature>
<dbReference type="Gene3D" id="1.25.40.20">
    <property type="entry name" value="Ankyrin repeat-containing domain"/>
    <property type="match status" value="1"/>
</dbReference>
<evidence type="ECO:0000259" key="4">
    <source>
        <dbReference type="Pfam" id="PF22939"/>
    </source>
</evidence>
<evidence type="ECO:0000313" key="7">
    <source>
        <dbReference type="Proteomes" id="UP000775872"/>
    </source>
</evidence>
<dbReference type="GO" id="GO:0003824">
    <property type="term" value="F:catalytic activity"/>
    <property type="evidence" value="ECO:0007669"/>
    <property type="project" value="InterPro"/>
</dbReference>
<evidence type="ECO:0000313" key="6">
    <source>
        <dbReference type="EMBL" id="CAH0055940.1"/>
    </source>
</evidence>
<comment type="caution">
    <text evidence="6">The sequence shown here is derived from an EMBL/GenBank/DDBJ whole genome shotgun (WGS) entry which is preliminary data.</text>
</comment>
<dbReference type="Gene3D" id="1.20.5.340">
    <property type="match status" value="2"/>
</dbReference>
<evidence type="ECO:0000259" key="5">
    <source>
        <dbReference type="Pfam" id="PF24883"/>
    </source>
</evidence>
<sequence length="1301" mass="145508">MAASEAMLDETHVSLSRVSSDDNSYTFGRIGAHNIAMACLPAGGTGKTSAARVASNMQRTFTNLRLGLMVGIGGAAPSQARDIRLGDVVISHPNATSGGVIQYDFGKSVQGGRFVQTGTLNKPPRVLMTAVSQLQAKYQREGSGLSRSLLQMTARYPNMTAFYSHPGVDSDILYEALYDHPEGNTTCLECDPSRIVQRPNRPSEDPVIHLGLIASGDRVMRDGATRDRLQREKQVDCFEMEAAGLMDDFPCLVIRGICDYSDSHKNKAWQPYAASTAAAYAKDLLHTLETSKHDDASSDVDLDREDKATAQACLGDLFQTDPVVDRDTLKRKKGGRANGTCEWILDSDEIVGWLDPEQRGGAVTEMSNVLWLHGHPGTGKSTVAIFLTEQLSIEFSSTDSKTLGYFFCDSGFDTRKTATSVIRGLLWQLLKKYPRLIHEYVLPKYTQSNKENRGKLFDSFDVMWPMFIAAAADNETGQKYFIIDALDECDEESQATLLRQFDQTFSCHNNIENVHILITSRPYPEIGEYLERFTNKDLGSFPQRQQDIERFIKETVAELSRRKSYTPKVREQVSSILKLKAEGTFLWVGLACKELEQVLSRHAIRVLQQLPKGLYPLYQELLNKARGENDVNSDTVQCIMSCVAVALRPLTVGELSDACHLHLEEEDVETRLQYTQDDIASCRLMVIVQDQEVLLLHQSVKDYLIGGGSHFFVKELDAHARLAYRCVDIASRSLRDDRRVLGNFREYSMKNWPNHARMARSSFDIKHSRAEFFSATSESRERWLEYLRSENWTNNHSVAYRFSLLHVAGRWGISCLVNHFFALHGRSDFDREPDCIDAAGQTPLQWAVRSGYVDVITVLLSRGAKLTPGVLALAVSNQEKGPEIMASLVGQMTEKVAITKEVVEAVAGNTRSGRETMSELFKRRTEFITITEETVSSVAKWLDGEVMVMVLDQNKENTLITGEVVKAARSNETSGKNVMSTLLKSHRRKAVITEETILSVARSFDKEIMRTLMDQLGREMVISEEIFVAAAENCWYGREVMALLLEQADHLVVTEDIVQAAAGNYWSGREVLILLLDSPADWHNTKMRTLAKSFGREVMPLLLERRGDHTTTNETATSMTSENYWGRMLASMLPMIPLMEENGTRSTAGNQSLDQQDHPAKLEIDTCTWSLNDGPSITPDASKNGPHQTSLSISKPQINGQDTTTCVGLSHIYPPVMHDKEDNAGPKRRRLTPRLCDSVQTAHVRGLPIMQKGFSGSPSSTYDLQEKAFFYVKTIILSRIFVDKGRGNPNMRILLPPSTMR</sequence>
<dbReference type="SUPFAM" id="SSF52540">
    <property type="entry name" value="P-loop containing nucleoside triphosphate hydrolases"/>
    <property type="match status" value="1"/>
</dbReference>
<dbReference type="InterPro" id="IPR035994">
    <property type="entry name" value="Nucleoside_phosphorylase_sf"/>
</dbReference>
<organism evidence="6 7">
    <name type="scientific">Clonostachys solani</name>
    <dbReference type="NCBI Taxonomy" id="160281"/>
    <lineage>
        <taxon>Eukaryota</taxon>
        <taxon>Fungi</taxon>
        <taxon>Dikarya</taxon>
        <taxon>Ascomycota</taxon>
        <taxon>Pezizomycotina</taxon>
        <taxon>Sordariomycetes</taxon>
        <taxon>Hypocreomycetidae</taxon>
        <taxon>Hypocreales</taxon>
        <taxon>Bionectriaceae</taxon>
        <taxon>Clonostachys</taxon>
    </lineage>
</organism>
<evidence type="ECO:0000256" key="3">
    <source>
        <dbReference type="SAM" id="MobiDB-lite"/>
    </source>
</evidence>
<feature type="domain" description="Nephrocystin 3-like N-terminal" evidence="5">
    <location>
        <begin position="339"/>
        <end position="521"/>
    </location>
</feature>